<feature type="domain" description="Kinesin motor" evidence="16">
    <location>
        <begin position="12"/>
        <end position="394"/>
    </location>
</feature>
<evidence type="ECO:0000256" key="13">
    <source>
        <dbReference type="PROSITE-ProRule" id="PRU00283"/>
    </source>
</evidence>
<dbReference type="Gene3D" id="3.40.850.10">
    <property type="entry name" value="Kinesin motor domain"/>
    <property type="match status" value="1"/>
</dbReference>
<dbReference type="SMART" id="SM00320">
    <property type="entry name" value="WD40"/>
    <property type="match status" value="7"/>
</dbReference>
<dbReference type="PROSITE" id="PS50082">
    <property type="entry name" value="WD_REPEATS_2"/>
    <property type="match status" value="4"/>
</dbReference>
<keyword evidence="10 13" id="KW-0505">Motor protein</keyword>
<dbReference type="FunFam" id="2.130.10.10:FF:003287">
    <property type="entry name" value="Kinesin-related protein 8"/>
    <property type="match status" value="1"/>
</dbReference>
<feature type="repeat" description="WD" evidence="12">
    <location>
        <begin position="1647"/>
        <end position="1681"/>
    </location>
</feature>
<evidence type="ECO:0000256" key="5">
    <source>
        <dbReference type="ARBA" id="ARBA00022701"/>
    </source>
</evidence>
<gene>
    <name evidence="17" type="ORF">DICPUDRAFT_149960</name>
</gene>
<name>F0ZF38_DICPU</name>
<feature type="compositionally biased region" description="Low complexity" evidence="15">
    <location>
        <begin position="1178"/>
        <end position="1197"/>
    </location>
</feature>
<evidence type="ECO:0000313" key="18">
    <source>
        <dbReference type="Proteomes" id="UP000001064"/>
    </source>
</evidence>
<keyword evidence="8 13" id="KW-0067">ATP-binding</keyword>
<dbReference type="Proteomes" id="UP000001064">
    <property type="component" value="Unassembled WGS sequence"/>
</dbReference>
<feature type="compositionally biased region" description="Low complexity" evidence="15">
    <location>
        <begin position="1160"/>
        <end position="1171"/>
    </location>
</feature>
<dbReference type="SUPFAM" id="SSF50978">
    <property type="entry name" value="WD40 repeat-like"/>
    <property type="match status" value="1"/>
</dbReference>
<dbReference type="OrthoDB" id="3176171at2759"/>
<dbReference type="PROSITE" id="PS50294">
    <property type="entry name" value="WD_REPEATS_REGION"/>
    <property type="match status" value="2"/>
</dbReference>
<evidence type="ECO:0000256" key="3">
    <source>
        <dbReference type="ARBA" id="ARBA00022490"/>
    </source>
</evidence>
<comment type="similarity">
    <text evidence="13">Belongs to the TRAFAC class myosin-kinesin ATPase superfamily. Kinesin family.</text>
</comment>
<feature type="region of interest" description="Disordered" evidence="15">
    <location>
        <begin position="773"/>
        <end position="793"/>
    </location>
</feature>
<evidence type="ECO:0000256" key="1">
    <source>
        <dbReference type="ARBA" id="ARBA00004245"/>
    </source>
</evidence>
<dbReference type="GO" id="GO:0016887">
    <property type="term" value="F:ATP hydrolysis activity"/>
    <property type="evidence" value="ECO:0000318"/>
    <property type="project" value="GO_Central"/>
</dbReference>
<reference evidence="18" key="1">
    <citation type="journal article" date="2011" name="Genome Biol.">
        <title>Comparative genomics of the social amoebae Dictyostelium discoideum and Dictyostelium purpureum.</title>
        <authorList>
            <consortium name="US DOE Joint Genome Institute (JGI-PGF)"/>
            <person name="Sucgang R."/>
            <person name="Kuo A."/>
            <person name="Tian X."/>
            <person name="Salerno W."/>
            <person name="Parikh A."/>
            <person name="Feasley C.L."/>
            <person name="Dalin E."/>
            <person name="Tu H."/>
            <person name="Huang E."/>
            <person name="Barry K."/>
            <person name="Lindquist E."/>
            <person name="Shapiro H."/>
            <person name="Bruce D."/>
            <person name="Schmutz J."/>
            <person name="Salamov A."/>
            <person name="Fey P."/>
            <person name="Gaudet P."/>
            <person name="Anjard C."/>
            <person name="Babu M.M."/>
            <person name="Basu S."/>
            <person name="Bushmanova Y."/>
            <person name="van der Wel H."/>
            <person name="Katoh-Kurasawa M."/>
            <person name="Dinh C."/>
            <person name="Coutinho P.M."/>
            <person name="Saito T."/>
            <person name="Elias M."/>
            <person name="Schaap P."/>
            <person name="Kay R.R."/>
            <person name="Henrissat B."/>
            <person name="Eichinger L."/>
            <person name="Rivero F."/>
            <person name="Putnam N.H."/>
            <person name="West C.M."/>
            <person name="Loomis W.F."/>
            <person name="Chisholm R.L."/>
            <person name="Shaulsky G."/>
            <person name="Strassmann J.E."/>
            <person name="Queller D.C."/>
            <person name="Kuspa A."/>
            <person name="Grigoriev I.V."/>
        </authorList>
    </citation>
    <scope>NUCLEOTIDE SEQUENCE [LARGE SCALE GENOMIC DNA]</scope>
    <source>
        <strain evidence="18">QSDP1</strain>
    </source>
</reference>
<evidence type="ECO:0000256" key="8">
    <source>
        <dbReference type="ARBA" id="ARBA00022840"/>
    </source>
</evidence>
<keyword evidence="3" id="KW-0963">Cytoplasm</keyword>
<feature type="compositionally biased region" description="Low complexity" evidence="15">
    <location>
        <begin position="1012"/>
        <end position="1030"/>
    </location>
</feature>
<keyword evidence="11" id="KW-0206">Cytoskeleton</keyword>
<dbReference type="Gene3D" id="2.130.10.10">
    <property type="entry name" value="YVTN repeat-like/Quinoprotein amine dehydrogenase"/>
    <property type="match status" value="2"/>
</dbReference>
<dbReference type="InParanoid" id="F0ZF38"/>
<keyword evidence="6" id="KW-0677">Repeat</keyword>
<dbReference type="GO" id="GO:0005524">
    <property type="term" value="F:ATP binding"/>
    <property type="evidence" value="ECO:0007669"/>
    <property type="project" value="UniProtKB-UniRule"/>
</dbReference>
<feature type="binding site" evidence="13">
    <location>
        <begin position="92"/>
        <end position="99"/>
    </location>
    <ligand>
        <name>ATP</name>
        <dbReference type="ChEBI" id="CHEBI:30616"/>
    </ligand>
</feature>
<dbReference type="InterPro" id="IPR036961">
    <property type="entry name" value="Kinesin_motor_dom_sf"/>
</dbReference>
<feature type="region of interest" description="Disordered" evidence="15">
    <location>
        <begin position="841"/>
        <end position="873"/>
    </location>
</feature>
<dbReference type="InterPro" id="IPR001680">
    <property type="entry name" value="WD40_rpt"/>
</dbReference>
<proteinExistence type="inferred from homology"/>
<dbReference type="eggNOG" id="KOG0244">
    <property type="taxonomic scope" value="Eukaryota"/>
</dbReference>
<keyword evidence="18" id="KW-1185">Reference proteome</keyword>
<dbReference type="RefSeq" id="XP_003286034.1">
    <property type="nucleotide sequence ID" value="XM_003285986.1"/>
</dbReference>
<sequence>MSNNNEEHNENCVRVALRVRPLSTKEINERSVEVVKYVDNEPQVIIGDKDQTFTFDYVFNGKSKQEEIFDQCVYGLVDSLFEGYNSTILAYGQTGSGKTHTMGSTSTVGIDSEDLGVIPRVIDLVFDKLESKKDTHQIVLKVSFLELYNEEIRDMLNPYPAPGGLPIREKSNGEVYIPGLVEEVVRSRKQMEDALIRGSQSRTVGSTLMNIHSSRSHAIFSIIVEQTPINSPHITRTTTTPSLDGNCLPLKKDNSNDSIDGGGTTVVEEIDLDDEDMSMDERNPSIRSMFHFVDLAGSERVKKTKAEGQRLKEGININSGLLALGNVISALGDTRKLNNKAKHIPYRDSKLTRMLQSSLGGNSKTLMVACVSPADSNFEETLNTLKYAYRARNIMNKPVVNIDPVTQQIILYKAQIQLLKDTLEKCSCRDLDIHTILSQMPTTTIEIKPASLPSSNISNNNNNSNSNNSSGNSGFRPSRSSSSLSSSSATAPINRSKPNNNNSNQQQAHQHQTNNVVVNNSIDKEKEKEIFDLNMKVSQLEFENNMLEDISNKVTSKYKALANKNKQLEELAYNFINNFSPNKDQTFFNEVFEQFNSALNNTNQQQLDDQPQQDQNQNPNEGIEFFEDDSEELSDLSQYITEKEEELELISKTKHQYQQMKEQFDQKLKELESQLEEVREEKDQALKALEKDNTIGNEKVASYEDEKYRLTQFYEKKINELKSQLDQHSGSNKKDYQRLLDLKRKSEEKIDSLQQDIKDTKRQKSDLLKKMRDELKKRDDAKQHQAKELESLKREARKSGVIIDQLKNQSKKKDLLLQKKIDESESYKRKLKDIETHKQRVIQPIKPSSTKPPVSSLFSSSSSTASGTNKKPLRKSIAEPYWREWIINQIQKNLERNELQELLQKDFKNKELFVRQSNDLKKAFTSTPPKLSKAEYNEQSQFLEQNIKNQNEKISKSQTQLAIISNDCLDAPEILRMVSNTSFDKLPKLIQSALELCIEYAELNRKNQQILNNLSKSSPSPSSLLSTSNTMPPPLSQNTTNIQPIHPPISEQALEQRSSSFALMEGIKAAKLERKNSENINTNVNITNEINNKPNQLPQKQLQQLPSQPAIISETTTPQDYSSPSTSSLGQKLDQLLEEIKLDKEKREKNRLLNGYPPMNNNSSGNNNNSGFTPILVSPQPITTSSPLSSQSLPNNLNHPSKNIAPLNISSPSLLVTSLDDNILDHSVFDKDFLDTDIALDSTLKKGTLSPTHKHKKTISLQNSPIGLAEGNSSSNPGGSSINSSTGSTGSLSNDVFTRLSSQPRPDSRLKKYRDKLNIDDYLLAIKKNTHDPNENFLRCNWTFNGHDGSLLTLTLDEQNPKILYSGGSDKNIKLWDLNTGDNMMDLSSPGPVRSLCVNQSSGFMFSGGSERIVKVWDIRSPSNANLSIFKTPSDVTSLVTYGNYVVAGLENGTFKVWDIRHMQKPLKTPLTTISHHSGSIFSMSTTSKYLVTASRDHTINLFHRDSFVLAQKLQPPHHDGVTSIAVLDDVIYSGSRDKSIKKWEISSSNILNLSNTNPIETIPTNTLNNNSNSLLPQQQAQQVPPNLKTSTDTLFVSNQFQQTRLLNNAHNDWVNCLCIHNGTVFSGGKDSNIKGWDPNFTSNNLLVGHDSSITCMISSGKEFLFSGSVDKSIKIWKPSN</sequence>
<dbReference type="GeneID" id="10499830"/>
<dbReference type="InterPro" id="IPR019821">
    <property type="entry name" value="Kinesin_motor_CS"/>
</dbReference>
<evidence type="ECO:0000256" key="14">
    <source>
        <dbReference type="SAM" id="Coils"/>
    </source>
</evidence>
<dbReference type="EMBL" id="GL870999">
    <property type="protein sequence ID" value="EGC37470.1"/>
    <property type="molecule type" value="Genomic_DNA"/>
</dbReference>
<dbReference type="OMA" id="SAQFLEX"/>
<feature type="coiled-coil region" evidence="14">
    <location>
        <begin position="933"/>
        <end position="960"/>
    </location>
</feature>
<dbReference type="InterPro" id="IPR027417">
    <property type="entry name" value="P-loop_NTPase"/>
</dbReference>
<keyword evidence="5" id="KW-0493">Microtubule</keyword>
<dbReference type="CDD" id="cd01372">
    <property type="entry name" value="KISc_KIF4"/>
    <property type="match status" value="1"/>
</dbReference>
<dbReference type="InterPro" id="IPR001752">
    <property type="entry name" value="Kinesin_motor_dom"/>
</dbReference>
<dbReference type="SMART" id="SM00129">
    <property type="entry name" value="KISc"/>
    <property type="match status" value="1"/>
</dbReference>
<dbReference type="GO" id="GO:0005874">
    <property type="term" value="C:microtubule"/>
    <property type="evidence" value="ECO:0000318"/>
    <property type="project" value="GO_Central"/>
</dbReference>
<evidence type="ECO:0000256" key="10">
    <source>
        <dbReference type="ARBA" id="ARBA00023175"/>
    </source>
</evidence>
<evidence type="ECO:0000256" key="6">
    <source>
        <dbReference type="ARBA" id="ARBA00022737"/>
    </source>
</evidence>
<feature type="repeat" description="WD" evidence="12">
    <location>
        <begin position="1393"/>
        <end position="1427"/>
    </location>
</feature>
<keyword evidence="4 12" id="KW-0853">WD repeat</keyword>
<dbReference type="PROSITE" id="PS00678">
    <property type="entry name" value="WD_REPEATS_1"/>
    <property type="match status" value="1"/>
</dbReference>
<dbReference type="Pfam" id="PF25764">
    <property type="entry name" value="KIF21A_4th"/>
    <property type="match status" value="1"/>
</dbReference>
<feature type="repeat" description="WD" evidence="12">
    <location>
        <begin position="1515"/>
        <end position="1554"/>
    </location>
</feature>
<dbReference type="GO" id="GO:0008017">
    <property type="term" value="F:microtubule binding"/>
    <property type="evidence" value="ECO:0000318"/>
    <property type="project" value="GO_Central"/>
</dbReference>
<dbReference type="InterPro" id="IPR019775">
    <property type="entry name" value="WD40_repeat_CS"/>
</dbReference>
<feature type="compositionally biased region" description="Low complexity" evidence="15">
    <location>
        <begin position="451"/>
        <end position="488"/>
    </location>
</feature>
<dbReference type="Pfam" id="PF00225">
    <property type="entry name" value="Kinesin"/>
    <property type="match status" value="2"/>
</dbReference>
<dbReference type="PANTHER" id="PTHR47969">
    <property type="entry name" value="CHROMOSOME-ASSOCIATED KINESIN KIF4A-RELATED"/>
    <property type="match status" value="1"/>
</dbReference>
<dbReference type="VEuPathDB" id="AmoebaDB:DICPUDRAFT_149960"/>
<feature type="region of interest" description="Disordered" evidence="15">
    <location>
        <begin position="450"/>
        <end position="516"/>
    </location>
</feature>
<dbReference type="InterPro" id="IPR027640">
    <property type="entry name" value="Kinesin-like_fam"/>
</dbReference>
<evidence type="ECO:0000259" key="16">
    <source>
        <dbReference type="PROSITE" id="PS50067"/>
    </source>
</evidence>
<evidence type="ECO:0000313" key="17">
    <source>
        <dbReference type="EMBL" id="EGC37470.1"/>
    </source>
</evidence>
<keyword evidence="7 13" id="KW-0547">Nucleotide-binding</keyword>
<feature type="compositionally biased region" description="Polar residues" evidence="15">
    <location>
        <begin position="489"/>
        <end position="498"/>
    </location>
</feature>
<evidence type="ECO:0000256" key="12">
    <source>
        <dbReference type="PROSITE-ProRule" id="PRU00221"/>
    </source>
</evidence>
<protein>
    <recommendedName>
        <fullName evidence="16">Kinesin motor domain-containing protein</fullName>
    </recommendedName>
</protein>
<keyword evidence="2" id="KW-0813">Transport</keyword>
<dbReference type="PANTHER" id="PTHR47969:SF15">
    <property type="entry name" value="CHROMOSOME-ASSOCIATED KINESIN KIF4A-RELATED"/>
    <property type="match status" value="1"/>
</dbReference>
<feature type="region of interest" description="Disordered" evidence="15">
    <location>
        <begin position="1152"/>
        <end position="1197"/>
    </location>
</feature>
<keyword evidence="9 14" id="KW-0175">Coiled coil</keyword>
<feature type="coiled-coil region" evidence="14">
    <location>
        <begin position="640"/>
        <end position="706"/>
    </location>
</feature>
<feature type="compositionally biased region" description="Low complexity" evidence="15">
    <location>
        <begin position="1271"/>
        <end position="1294"/>
    </location>
</feature>
<feature type="region of interest" description="Disordered" evidence="15">
    <location>
        <begin position="1247"/>
        <end position="1311"/>
    </location>
</feature>
<dbReference type="KEGG" id="dpp:DICPUDRAFT_149960"/>
<dbReference type="GO" id="GO:0005737">
    <property type="term" value="C:cytoplasm"/>
    <property type="evidence" value="ECO:0000318"/>
    <property type="project" value="GO_Central"/>
</dbReference>
<dbReference type="PROSITE" id="PS50067">
    <property type="entry name" value="KINESIN_MOTOR_2"/>
    <property type="match status" value="1"/>
</dbReference>
<dbReference type="InterPro" id="IPR015943">
    <property type="entry name" value="WD40/YVTN_repeat-like_dom_sf"/>
</dbReference>
<feature type="compositionally biased region" description="Polar residues" evidence="15">
    <location>
        <begin position="1295"/>
        <end position="1305"/>
    </location>
</feature>
<dbReference type="STRING" id="5786.F0ZF38"/>
<evidence type="ECO:0000256" key="15">
    <source>
        <dbReference type="SAM" id="MobiDB-lite"/>
    </source>
</evidence>
<dbReference type="GO" id="GO:0007018">
    <property type="term" value="P:microtubule-based movement"/>
    <property type="evidence" value="ECO:0000318"/>
    <property type="project" value="GO_Central"/>
</dbReference>
<evidence type="ECO:0000256" key="7">
    <source>
        <dbReference type="ARBA" id="ARBA00022741"/>
    </source>
</evidence>
<dbReference type="CDD" id="cd00200">
    <property type="entry name" value="WD40"/>
    <property type="match status" value="1"/>
</dbReference>
<feature type="compositionally biased region" description="Low complexity" evidence="15">
    <location>
        <begin position="848"/>
        <end position="866"/>
    </location>
</feature>
<organism evidence="17 18">
    <name type="scientific">Dictyostelium purpureum</name>
    <name type="common">Slime mold</name>
    <dbReference type="NCBI Taxonomy" id="5786"/>
    <lineage>
        <taxon>Eukaryota</taxon>
        <taxon>Amoebozoa</taxon>
        <taxon>Evosea</taxon>
        <taxon>Eumycetozoa</taxon>
        <taxon>Dictyostelia</taxon>
        <taxon>Dictyosteliales</taxon>
        <taxon>Dictyosteliaceae</taxon>
        <taxon>Dictyostelium</taxon>
    </lineage>
</organism>
<dbReference type="GO" id="GO:0005871">
    <property type="term" value="C:kinesin complex"/>
    <property type="evidence" value="ECO:0000318"/>
    <property type="project" value="GO_Central"/>
</dbReference>
<dbReference type="PRINTS" id="PR00380">
    <property type="entry name" value="KINESINHEAVY"/>
</dbReference>
<dbReference type="FunFam" id="3.40.850.10:FF:000011">
    <property type="entry name" value="Kinesin family member 21A"/>
    <property type="match status" value="1"/>
</dbReference>
<evidence type="ECO:0000256" key="9">
    <source>
        <dbReference type="ARBA" id="ARBA00023054"/>
    </source>
</evidence>
<evidence type="ECO:0000256" key="4">
    <source>
        <dbReference type="ARBA" id="ARBA00022574"/>
    </source>
</evidence>
<evidence type="ECO:0000256" key="2">
    <source>
        <dbReference type="ARBA" id="ARBA00022448"/>
    </source>
</evidence>
<dbReference type="InterPro" id="IPR036322">
    <property type="entry name" value="WD40_repeat_dom_sf"/>
</dbReference>
<dbReference type="GO" id="GO:0003777">
    <property type="term" value="F:microtubule motor activity"/>
    <property type="evidence" value="ECO:0000318"/>
    <property type="project" value="GO_Central"/>
</dbReference>
<dbReference type="GO" id="GO:0031122">
    <property type="term" value="P:cytoplasmic microtubule organization"/>
    <property type="evidence" value="ECO:0007669"/>
    <property type="project" value="EnsemblProtists"/>
</dbReference>
<feature type="compositionally biased region" description="Low complexity" evidence="15">
    <location>
        <begin position="499"/>
        <end position="516"/>
    </location>
</feature>
<dbReference type="Pfam" id="PF00400">
    <property type="entry name" value="WD40"/>
    <property type="match status" value="6"/>
</dbReference>
<feature type="region of interest" description="Disordered" evidence="15">
    <location>
        <begin position="1012"/>
        <end position="1045"/>
    </location>
</feature>
<dbReference type="PROSITE" id="PS00411">
    <property type="entry name" value="KINESIN_MOTOR_1"/>
    <property type="match status" value="1"/>
</dbReference>
<accession>F0ZF38</accession>
<feature type="repeat" description="WD" evidence="12">
    <location>
        <begin position="1344"/>
        <end position="1386"/>
    </location>
</feature>
<dbReference type="SUPFAM" id="SSF52540">
    <property type="entry name" value="P-loop containing nucleoside triphosphate hydrolases"/>
    <property type="match status" value="1"/>
</dbReference>
<comment type="subcellular location">
    <subcellularLocation>
        <location evidence="1">Cytoplasm</location>
        <location evidence="1">Cytoskeleton</location>
    </subcellularLocation>
</comment>
<evidence type="ECO:0000256" key="11">
    <source>
        <dbReference type="ARBA" id="ARBA00023212"/>
    </source>
</evidence>